<dbReference type="InterPro" id="IPR015813">
    <property type="entry name" value="Pyrv/PenolPyrv_kinase-like_dom"/>
</dbReference>
<keyword evidence="14 17" id="KW-0324">Glycolysis</keyword>
<evidence type="ECO:0000256" key="7">
    <source>
        <dbReference type="ARBA" id="ARBA00022679"/>
    </source>
</evidence>
<evidence type="ECO:0000256" key="12">
    <source>
        <dbReference type="ARBA" id="ARBA00022842"/>
    </source>
</evidence>
<dbReference type="GO" id="GO:0004743">
    <property type="term" value="F:pyruvate kinase activity"/>
    <property type="evidence" value="ECO:0007669"/>
    <property type="project" value="UniProtKB-UniRule"/>
</dbReference>
<comment type="cofactor">
    <cofactor evidence="1">
        <name>K(+)</name>
        <dbReference type="ChEBI" id="CHEBI:29103"/>
    </cofactor>
</comment>
<evidence type="ECO:0000256" key="17">
    <source>
        <dbReference type="RuleBase" id="RU000504"/>
    </source>
</evidence>
<keyword evidence="12 17" id="KW-0460">Magnesium</keyword>
<feature type="domain" description="Pyruvate kinase barrel" evidence="18">
    <location>
        <begin position="4"/>
        <end position="323"/>
    </location>
</feature>
<dbReference type="InterPro" id="IPR011037">
    <property type="entry name" value="Pyrv_Knase-like_insert_dom_sf"/>
</dbReference>
<keyword evidence="15 19" id="KW-0670">Pyruvate</keyword>
<keyword evidence="20" id="KW-1185">Reference proteome</keyword>
<name>A0A7W8IP85_9BACL</name>
<evidence type="ECO:0000256" key="6">
    <source>
        <dbReference type="ARBA" id="ARBA00018587"/>
    </source>
</evidence>
<dbReference type="GO" id="GO:0016301">
    <property type="term" value="F:kinase activity"/>
    <property type="evidence" value="ECO:0007669"/>
    <property type="project" value="UniProtKB-KW"/>
</dbReference>
<dbReference type="EC" id="2.7.1.40" evidence="5 16"/>
<evidence type="ECO:0000256" key="4">
    <source>
        <dbReference type="ARBA" id="ARBA00008663"/>
    </source>
</evidence>
<evidence type="ECO:0000256" key="5">
    <source>
        <dbReference type="ARBA" id="ARBA00012142"/>
    </source>
</evidence>
<reference evidence="19 20" key="1">
    <citation type="submission" date="2020-08" db="EMBL/GenBank/DDBJ databases">
        <title>Genomic Encyclopedia of Type Strains, Phase IV (KMG-IV): sequencing the most valuable type-strain genomes for metagenomic binning, comparative biology and taxonomic classification.</title>
        <authorList>
            <person name="Goeker M."/>
        </authorList>
    </citation>
    <scope>NUCLEOTIDE SEQUENCE [LARGE SCALE GENOMIC DNA]</scope>
    <source>
        <strain evidence="19 20">DSM 16325</strain>
    </source>
</reference>
<keyword evidence="7 17" id="KW-0808">Transferase</keyword>
<evidence type="ECO:0000259" key="18">
    <source>
        <dbReference type="Pfam" id="PF00224"/>
    </source>
</evidence>
<evidence type="ECO:0000313" key="20">
    <source>
        <dbReference type="Proteomes" id="UP000520011"/>
    </source>
</evidence>
<evidence type="ECO:0000256" key="2">
    <source>
        <dbReference type="ARBA" id="ARBA00004997"/>
    </source>
</evidence>
<evidence type="ECO:0000256" key="8">
    <source>
        <dbReference type="ARBA" id="ARBA00022723"/>
    </source>
</evidence>
<sequence>MAIDLICTIGPATNRRDMLQALMEHGMTVVRLNLSHGEQSNHQKVIETVRSLNKQLGKEVKILGDLQGPKIRLGDIQGGTVMLQKGQRFTLRTTDCIGTDKEARVDHEQMVKDVTVGAKILLNDGAVELVVKRIGEQEIETEVIIGGPIGSRKSVNLPGTKISLPALTKKDERDLQFLLREEVDMVACSFVREAAHLHEAHQFIASMNNTKKPMVIAKIETLEAVKNFRAIREAADGIMVARGDLGVELPLAWVPLLQKAMIYECNRFHTYVITATQMLQSMVEQEKPTRAEVTDIFQAVLDGTNAVMLSAESATGKHPIESVTVLQTISAFAEKLKSEAPFDFEDIMTLLEMEKEGPL</sequence>
<dbReference type="SUPFAM" id="SSF50800">
    <property type="entry name" value="PK beta-barrel domain-like"/>
    <property type="match status" value="1"/>
</dbReference>
<dbReference type="Gene3D" id="3.20.20.60">
    <property type="entry name" value="Phosphoenolpyruvate-binding domains"/>
    <property type="match status" value="1"/>
</dbReference>
<dbReference type="PANTHER" id="PTHR11817">
    <property type="entry name" value="PYRUVATE KINASE"/>
    <property type="match status" value="1"/>
</dbReference>
<keyword evidence="11" id="KW-0067">ATP-binding</keyword>
<protein>
    <recommendedName>
        <fullName evidence="6 16">Pyruvate kinase</fullName>
        <ecNumber evidence="5 16">2.7.1.40</ecNumber>
    </recommendedName>
</protein>
<comment type="pathway">
    <text evidence="2 17">Carbohydrate degradation; glycolysis; pyruvate from D-glyceraldehyde 3-phosphate: step 5/5.</text>
</comment>
<evidence type="ECO:0000313" key="19">
    <source>
        <dbReference type="EMBL" id="MBB5323169.1"/>
    </source>
</evidence>
<dbReference type="Gene3D" id="2.40.33.10">
    <property type="entry name" value="PK beta-barrel domain-like"/>
    <property type="match status" value="1"/>
</dbReference>
<keyword evidence="13" id="KW-0630">Potassium</keyword>
<proteinExistence type="inferred from homology"/>
<dbReference type="UniPathway" id="UPA00109">
    <property type="reaction ID" value="UER00188"/>
</dbReference>
<dbReference type="AlphaFoldDB" id="A0A7W8IP85"/>
<organism evidence="19 20">
    <name type="scientific">Anoxybacteroides tepidamans</name>
    <dbReference type="NCBI Taxonomy" id="265948"/>
    <lineage>
        <taxon>Bacteria</taxon>
        <taxon>Bacillati</taxon>
        <taxon>Bacillota</taxon>
        <taxon>Bacilli</taxon>
        <taxon>Bacillales</taxon>
        <taxon>Anoxybacillaceae</taxon>
        <taxon>Anoxybacteroides</taxon>
    </lineage>
</organism>
<dbReference type="GO" id="GO:0005524">
    <property type="term" value="F:ATP binding"/>
    <property type="evidence" value="ECO:0007669"/>
    <property type="project" value="UniProtKB-KW"/>
</dbReference>
<dbReference type="SUPFAM" id="SSF51621">
    <property type="entry name" value="Phosphoenolpyruvate/pyruvate domain"/>
    <property type="match status" value="1"/>
</dbReference>
<dbReference type="PRINTS" id="PR01050">
    <property type="entry name" value="PYRUVTKNASE"/>
</dbReference>
<dbReference type="RefSeq" id="WP_183250938.1">
    <property type="nucleotide sequence ID" value="NZ_JACHEP010000001.1"/>
</dbReference>
<dbReference type="GO" id="GO:0030955">
    <property type="term" value="F:potassium ion binding"/>
    <property type="evidence" value="ECO:0007669"/>
    <property type="project" value="UniProtKB-UniRule"/>
</dbReference>
<comment type="catalytic activity">
    <reaction evidence="17">
        <text>pyruvate + ATP = phosphoenolpyruvate + ADP + H(+)</text>
        <dbReference type="Rhea" id="RHEA:18157"/>
        <dbReference type="ChEBI" id="CHEBI:15361"/>
        <dbReference type="ChEBI" id="CHEBI:15378"/>
        <dbReference type="ChEBI" id="CHEBI:30616"/>
        <dbReference type="ChEBI" id="CHEBI:58702"/>
        <dbReference type="ChEBI" id="CHEBI:456216"/>
        <dbReference type="EC" id="2.7.1.40"/>
    </reaction>
</comment>
<keyword evidence="9" id="KW-0547">Nucleotide-binding</keyword>
<evidence type="ECO:0000256" key="13">
    <source>
        <dbReference type="ARBA" id="ARBA00022958"/>
    </source>
</evidence>
<gene>
    <name evidence="19" type="ORF">HNQ34_000246</name>
</gene>
<evidence type="ECO:0000256" key="3">
    <source>
        <dbReference type="ARBA" id="ARBA00006237"/>
    </source>
</evidence>
<comment type="caution">
    <text evidence="19">The sequence shown here is derived from an EMBL/GenBank/DDBJ whole genome shotgun (WGS) entry which is preliminary data.</text>
</comment>
<evidence type="ECO:0000256" key="16">
    <source>
        <dbReference type="NCBIfam" id="TIGR01064"/>
    </source>
</evidence>
<dbReference type="NCBIfam" id="TIGR01064">
    <property type="entry name" value="pyruv_kin"/>
    <property type="match status" value="1"/>
</dbReference>
<comment type="similarity">
    <text evidence="3">In the C-terminal section; belongs to the PEP-utilizing enzyme family.</text>
</comment>
<dbReference type="NCBIfam" id="NF004491">
    <property type="entry name" value="PRK05826.1"/>
    <property type="match status" value="1"/>
</dbReference>
<dbReference type="EMBL" id="JACHEP010000001">
    <property type="protein sequence ID" value="MBB5323169.1"/>
    <property type="molecule type" value="Genomic_DNA"/>
</dbReference>
<keyword evidence="8" id="KW-0479">Metal-binding</keyword>
<accession>A0A7W8IP85</accession>
<evidence type="ECO:0000256" key="10">
    <source>
        <dbReference type="ARBA" id="ARBA00022777"/>
    </source>
</evidence>
<evidence type="ECO:0000256" key="14">
    <source>
        <dbReference type="ARBA" id="ARBA00023152"/>
    </source>
</evidence>
<evidence type="ECO:0000256" key="9">
    <source>
        <dbReference type="ARBA" id="ARBA00022741"/>
    </source>
</evidence>
<dbReference type="FunFam" id="2.40.33.10:FF:000001">
    <property type="entry name" value="Pyruvate kinase"/>
    <property type="match status" value="1"/>
</dbReference>
<comment type="similarity">
    <text evidence="4 17">Belongs to the pyruvate kinase family.</text>
</comment>
<dbReference type="InterPro" id="IPR015806">
    <property type="entry name" value="Pyrv_Knase_insert_dom_sf"/>
</dbReference>
<dbReference type="InterPro" id="IPR040442">
    <property type="entry name" value="Pyrv_kinase-like_dom_sf"/>
</dbReference>
<evidence type="ECO:0000256" key="1">
    <source>
        <dbReference type="ARBA" id="ARBA00001958"/>
    </source>
</evidence>
<dbReference type="InterPro" id="IPR015793">
    <property type="entry name" value="Pyrv_Knase_brl"/>
</dbReference>
<dbReference type="InterPro" id="IPR001697">
    <property type="entry name" value="Pyr_Knase"/>
</dbReference>
<evidence type="ECO:0000256" key="15">
    <source>
        <dbReference type="ARBA" id="ARBA00023317"/>
    </source>
</evidence>
<dbReference type="Proteomes" id="UP000520011">
    <property type="component" value="Unassembled WGS sequence"/>
</dbReference>
<dbReference type="GO" id="GO:0000287">
    <property type="term" value="F:magnesium ion binding"/>
    <property type="evidence" value="ECO:0007669"/>
    <property type="project" value="UniProtKB-UniRule"/>
</dbReference>
<evidence type="ECO:0000256" key="11">
    <source>
        <dbReference type="ARBA" id="ARBA00022840"/>
    </source>
</evidence>
<dbReference type="Pfam" id="PF00224">
    <property type="entry name" value="PK"/>
    <property type="match status" value="1"/>
</dbReference>
<keyword evidence="10 17" id="KW-0418">Kinase</keyword>